<sequence length="313" mass="34202">MAANASHCHASSRTCLHWREGRWLMLIRTVMHASIPWLLGGLLMVWVGVADGRELAVDPETMVEVEIASVAIAVPIGTPVVLLREPGAEEVIPILIGSAEAEAIQRGLRDQQPRRPMTHELLDNVLDGVDVSLERVYVDAIEDDAFLGMLELRKAGQDETIRIDSRPSDAIALSLRTGATIHVAPQVLEAARRIDYQGMDDQVVSALGITVTPVTDDLRDAFELPDREGVLVSDVAGPAEDAGMEPGALLFEVNGQTPEQPMRYLELVRKTPSDAEVRLRYWQEGEIEELALPADIPSPGPSEPEPEEPGLRL</sequence>
<keyword evidence="2" id="KW-0472">Membrane</keyword>
<evidence type="ECO:0000313" key="5">
    <source>
        <dbReference type="Proteomes" id="UP000198500"/>
    </source>
</evidence>
<dbReference type="STRING" id="574349.SAMN05443545_102248"/>
<dbReference type="InterPro" id="IPR003729">
    <property type="entry name" value="Bi_nuclease_dom"/>
</dbReference>
<dbReference type="SUPFAM" id="SSF50156">
    <property type="entry name" value="PDZ domain-like"/>
    <property type="match status" value="1"/>
</dbReference>
<feature type="domain" description="BFN" evidence="3">
    <location>
        <begin position="62"/>
        <end position="195"/>
    </location>
</feature>
<evidence type="ECO:0000313" key="4">
    <source>
        <dbReference type="EMBL" id="SDW59859.1"/>
    </source>
</evidence>
<evidence type="ECO:0000256" key="1">
    <source>
        <dbReference type="SAM" id="MobiDB-lite"/>
    </source>
</evidence>
<dbReference type="Gene3D" id="3.10.690.10">
    <property type="entry name" value="Bifunctional nuclease domain"/>
    <property type="match status" value="1"/>
</dbReference>
<dbReference type="InterPro" id="IPR036104">
    <property type="entry name" value="BFN_sf"/>
</dbReference>
<name>A0A1H2UW82_9GAMM</name>
<keyword evidence="2" id="KW-1133">Transmembrane helix</keyword>
<dbReference type="Pfam" id="PF02577">
    <property type="entry name" value="BFN_dom"/>
    <property type="match status" value="1"/>
</dbReference>
<organism evidence="4 5">
    <name type="scientific">Aidingimonas halophila</name>
    <dbReference type="NCBI Taxonomy" id="574349"/>
    <lineage>
        <taxon>Bacteria</taxon>
        <taxon>Pseudomonadati</taxon>
        <taxon>Pseudomonadota</taxon>
        <taxon>Gammaproteobacteria</taxon>
        <taxon>Oceanospirillales</taxon>
        <taxon>Halomonadaceae</taxon>
        <taxon>Aidingimonas</taxon>
    </lineage>
</organism>
<gene>
    <name evidence="4" type="ORF">SAMN05443545_102248</name>
</gene>
<reference evidence="4 5" key="1">
    <citation type="submission" date="2016-10" db="EMBL/GenBank/DDBJ databases">
        <authorList>
            <person name="de Groot N.N."/>
        </authorList>
    </citation>
    <scope>NUCLEOTIDE SEQUENCE [LARGE SCALE GENOMIC DNA]</scope>
    <source>
        <strain evidence="4 5">DSM 19219</strain>
    </source>
</reference>
<proteinExistence type="predicted"/>
<dbReference type="PANTHER" id="PTHR15160:SF1">
    <property type="entry name" value="VON HIPPEL-LINDAU DISEASE TUMOR SUPPRESSOR"/>
    <property type="match status" value="1"/>
</dbReference>
<dbReference type="Proteomes" id="UP000198500">
    <property type="component" value="Unassembled WGS sequence"/>
</dbReference>
<dbReference type="InterPro" id="IPR036034">
    <property type="entry name" value="PDZ_sf"/>
</dbReference>
<evidence type="ECO:0000259" key="3">
    <source>
        <dbReference type="PROSITE" id="PS51658"/>
    </source>
</evidence>
<dbReference type="PROSITE" id="PS51658">
    <property type="entry name" value="BFN"/>
    <property type="match status" value="1"/>
</dbReference>
<dbReference type="SUPFAM" id="SSF103256">
    <property type="entry name" value="Hypothetical protein TM0160"/>
    <property type="match status" value="1"/>
</dbReference>
<dbReference type="EMBL" id="FNNI01000002">
    <property type="protein sequence ID" value="SDW59859.1"/>
    <property type="molecule type" value="Genomic_DNA"/>
</dbReference>
<dbReference type="AlphaFoldDB" id="A0A1H2UW82"/>
<feature type="transmembrane region" description="Helical" evidence="2">
    <location>
        <begin position="29"/>
        <end position="49"/>
    </location>
</feature>
<keyword evidence="2" id="KW-0812">Transmembrane</keyword>
<dbReference type="InterPro" id="IPR041489">
    <property type="entry name" value="PDZ_6"/>
</dbReference>
<keyword evidence="5" id="KW-1185">Reference proteome</keyword>
<dbReference type="Gene3D" id="2.30.42.10">
    <property type="match status" value="1"/>
</dbReference>
<protein>
    <submittedName>
        <fullName evidence="4">Bifunctional DNase/RNase</fullName>
    </submittedName>
</protein>
<accession>A0A1H2UW82</accession>
<evidence type="ECO:0000256" key="2">
    <source>
        <dbReference type="SAM" id="Phobius"/>
    </source>
</evidence>
<feature type="region of interest" description="Disordered" evidence="1">
    <location>
        <begin position="290"/>
        <end position="313"/>
    </location>
</feature>
<dbReference type="Pfam" id="PF17820">
    <property type="entry name" value="PDZ_6"/>
    <property type="match status" value="1"/>
</dbReference>
<dbReference type="PANTHER" id="PTHR15160">
    <property type="entry name" value="VON HIPPEL-LINDAU PROTEIN"/>
    <property type="match status" value="1"/>
</dbReference>
<feature type="compositionally biased region" description="Acidic residues" evidence="1">
    <location>
        <begin position="304"/>
        <end position="313"/>
    </location>
</feature>
<dbReference type="GO" id="GO:0004518">
    <property type="term" value="F:nuclease activity"/>
    <property type="evidence" value="ECO:0007669"/>
    <property type="project" value="InterPro"/>
</dbReference>